<dbReference type="GO" id="GO:0050897">
    <property type="term" value="F:cobalt ion binding"/>
    <property type="evidence" value="ECO:0007669"/>
    <property type="project" value="TreeGrafter"/>
</dbReference>
<evidence type="ECO:0000256" key="2">
    <source>
        <dbReference type="ARBA" id="ARBA00022692"/>
    </source>
</evidence>
<reference evidence="7" key="1">
    <citation type="submission" date="2016-08" db="EMBL/GenBank/DDBJ databases">
        <authorList>
            <person name="Yan J."/>
        </authorList>
    </citation>
    <scope>NUCLEOTIDE SEQUENCE</scope>
    <source>
        <strain evidence="7">CSS-01s</strain>
    </source>
</reference>
<feature type="region of interest" description="Disordered" evidence="5">
    <location>
        <begin position="758"/>
        <end position="833"/>
    </location>
</feature>
<dbReference type="AlphaFoldDB" id="A0A8H7MCP2"/>
<keyword evidence="3 6" id="KW-1133">Transmembrane helix</keyword>
<feature type="region of interest" description="Disordered" evidence="5">
    <location>
        <begin position="1"/>
        <end position="74"/>
    </location>
</feature>
<evidence type="ECO:0000256" key="4">
    <source>
        <dbReference type="ARBA" id="ARBA00023136"/>
    </source>
</evidence>
<name>A0A8H7MCP2_9PEZI</name>
<evidence type="ECO:0000256" key="6">
    <source>
        <dbReference type="SAM" id="Phobius"/>
    </source>
</evidence>
<feature type="compositionally biased region" description="Acidic residues" evidence="5">
    <location>
        <begin position="23"/>
        <end position="33"/>
    </location>
</feature>
<dbReference type="Gene3D" id="1.20.58.340">
    <property type="entry name" value="Magnesium transport protein CorA, transmembrane region"/>
    <property type="match status" value="1"/>
</dbReference>
<evidence type="ECO:0000256" key="5">
    <source>
        <dbReference type="SAM" id="MobiDB-lite"/>
    </source>
</evidence>
<evidence type="ECO:0008006" key="9">
    <source>
        <dbReference type="Google" id="ProtNLM"/>
    </source>
</evidence>
<sequence>MAAPPPLEPRRTLSAPSISVEDTSYEEPLEDIQSDPPSPEQTLPKRRTEPPPEQQRRPHRRRTPGPDWNTPWDPADWKDGRVLVIDYLGRSDEDGKRRISAQEIRSVKGLRTLLENRSLRASSILRVIHVQNASWANNYLLRKFNMEHDDDIVGTAFGRWARFERPQQRAGKPVLNARTFRPQRDPWRGISRCAFGLDYLKHYDARKYNKDADDEKVKMMELNTYDPFETPVYGYDVFVQRVSVYVQHSEPREEQPDVHGGDFEMPMRNPYNQEEYSEYKRLKKQYEHRNHHYKEANGNNGHGYFPHLEELDNGSTVILFENSQSNSPEDTLIQARNEIEARWRRLPFYLKKEQKVTDDQLAVECMDLVLKDIFKAITVGWERFMHACETHVSILEDKIYENPADESRAPELWINSSLWLKVEKLIYLHIDLAKDVRNMMKDVTGDEGPEEWISQSAEEFDKIANSVSEDLIKPTQNLSDMMYKSVEIRDSRLGLQLDTSMWRLSWITFIFLPLTFISGFFGMNVDIFSKDENNPELKWYFIVTVPLMVLVVLFWLFFKRAGPGLDNDPTDSQRGVYEHLFHEFSDNYPRVWAREGPRQHVAAVERDQGGSAFNRLKWRLVRHWFNPDRTIRAKGYNPADDLSLYARFKRQMARRWLRELENDERERAVQLQDAQAERQLDDLSPSPRYDRGGNGNSTNNSSAYDLGPALEAGTINPPESEGPLVDTRSSRASSNSPKLRPTQELAYLATQAAAEAEPVAVPAMRRMRSSSSGGGHGRSGSDGRPGSSGLDAAMVEVEMSDVGGNSGDEGQGQGQVQQQQQQRDVMGRGRGGAGVVADRLHVGFKPSGGGGAGGGGF</sequence>
<gene>
    <name evidence="7" type="ORF">BFW01_g1456</name>
</gene>
<reference evidence="7" key="2">
    <citation type="journal article" date="2018" name="DNA Res.">
        <title>Comparative genome and transcriptome analyses reveal adaptations to opportunistic infections in woody plant degrading pathogens of Botryosphaeriaceae.</title>
        <authorList>
            <person name="Yan J.Y."/>
            <person name="Zhao W.S."/>
            <person name="Chen Z."/>
            <person name="Xing Q.K."/>
            <person name="Zhang W."/>
            <person name="Chethana K.W.T."/>
            <person name="Xue M.F."/>
            <person name="Xu J.P."/>
            <person name="Phillips A.J.L."/>
            <person name="Wang Y."/>
            <person name="Liu J.H."/>
            <person name="Liu M."/>
            <person name="Zhou Y."/>
            <person name="Jayawardena R.S."/>
            <person name="Manawasinghe I.S."/>
            <person name="Huang J.B."/>
            <person name="Qiao G.H."/>
            <person name="Fu C.Y."/>
            <person name="Guo F.F."/>
            <person name="Dissanayake A.J."/>
            <person name="Peng Y.L."/>
            <person name="Hyde K.D."/>
            <person name="Li X.H."/>
        </authorList>
    </citation>
    <scope>NUCLEOTIDE SEQUENCE</scope>
    <source>
        <strain evidence="7">CSS-01s</strain>
    </source>
</reference>
<dbReference type="GO" id="GO:0000287">
    <property type="term" value="F:magnesium ion binding"/>
    <property type="evidence" value="ECO:0007669"/>
    <property type="project" value="TreeGrafter"/>
</dbReference>
<proteinExistence type="predicted"/>
<feature type="region of interest" description="Disordered" evidence="5">
    <location>
        <begin position="668"/>
        <end position="741"/>
    </location>
</feature>
<dbReference type="GO" id="GO:0005886">
    <property type="term" value="C:plasma membrane"/>
    <property type="evidence" value="ECO:0007669"/>
    <property type="project" value="UniProtKB-SubCell"/>
</dbReference>
<organism evidence="7 8">
    <name type="scientific">Lasiodiplodia theobromae</name>
    <dbReference type="NCBI Taxonomy" id="45133"/>
    <lineage>
        <taxon>Eukaryota</taxon>
        <taxon>Fungi</taxon>
        <taxon>Dikarya</taxon>
        <taxon>Ascomycota</taxon>
        <taxon>Pezizomycotina</taxon>
        <taxon>Dothideomycetes</taxon>
        <taxon>Dothideomycetes incertae sedis</taxon>
        <taxon>Botryosphaeriales</taxon>
        <taxon>Botryosphaeriaceae</taxon>
        <taxon>Lasiodiplodia</taxon>
    </lineage>
</organism>
<evidence type="ECO:0000313" key="8">
    <source>
        <dbReference type="Proteomes" id="UP000627934"/>
    </source>
</evidence>
<feature type="compositionally biased region" description="Basic and acidic residues" evidence="5">
    <location>
        <begin position="46"/>
        <end position="56"/>
    </location>
</feature>
<dbReference type="GO" id="GO:0015095">
    <property type="term" value="F:magnesium ion transmembrane transporter activity"/>
    <property type="evidence" value="ECO:0007669"/>
    <property type="project" value="TreeGrafter"/>
</dbReference>
<accession>A0A8H7MCP2</accession>
<dbReference type="PANTHER" id="PTHR46494:SF1">
    <property type="entry name" value="CORA FAMILY METAL ION TRANSPORTER (EUROFUNG)"/>
    <property type="match status" value="1"/>
</dbReference>
<dbReference type="Pfam" id="PF01544">
    <property type="entry name" value="CorA"/>
    <property type="match status" value="1"/>
</dbReference>
<dbReference type="PANTHER" id="PTHR46494">
    <property type="entry name" value="CORA FAMILY METAL ION TRANSPORTER (EUROFUNG)"/>
    <property type="match status" value="1"/>
</dbReference>
<keyword evidence="4 6" id="KW-0472">Membrane</keyword>
<dbReference type="InterPro" id="IPR045863">
    <property type="entry name" value="CorA_TM1_TM2"/>
</dbReference>
<feature type="transmembrane region" description="Helical" evidence="6">
    <location>
        <begin position="537"/>
        <end position="558"/>
    </location>
</feature>
<protein>
    <recommendedName>
        <fullName evidence="9">Magnesium transport protein CorA</fullName>
    </recommendedName>
</protein>
<dbReference type="SUPFAM" id="SSF144083">
    <property type="entry name" value="Magnesium transport protein CorA, transmembrane region"/>
    <property type="match status" value="1"/>
</dbReference>
<evidence type="ECO:0000256" key="1">
    <source>
        <dbReference type="ARBA" id="ARBA00004651"/>
    </source>
</evidence>
<dbReference type="EMBL" id="MDYX01000041">
    <property type="protein sequence ID" value="KAF9630894.1"/>
    <property type="molecule type" value="Genomic_DNA"/>
</dbReference>
<feature type="compositionally biased region" description="Low complexity" evidence="5">
    <location>
        <begin position="814"/>
        <end position="824"/>
    </location>
</feature>
<keyword evidence="2 6" id="KW-0812">Transmembrane</keyword>
<feature type="transmembrane region" description="Helical" evidence="6">
    <location>
        <begin position="504"/>
        <end position="525"/>
    </location>
</feature>
<dbReference type="GO" id="GO:0015087">
    <property type="term" value="F:cobalt ion transmembrane transporter activity"/>
    <property type="evidence" value="ECO:0007669"/>
    <property type="project" value="TreeGrafter"/>
</dbReference>
<dbReference type="Proteomes" id="UP000627934">
    <property type="component" value="Unassembled WGS sequence"/>
</dbReference>
<dbReference type="InterPro" id="IPR002523">
    <property type="entry name" value="MgTranspt_CorA/ZnTranspt_ZntB"/>
</dbReference>
<evidence type="ECO:0000313" key="7">
    <source>
        <dbReference type="EMBL" id="KAF9630894.1"/>
    </source>
</evidence>
<comment type="subcellular location">
    <subcellularLocation>
        <location evidence="1">Cell membrane</location>
        <topology evidence="1">Multi-pass membrane protein</topology>
    </subcellularLocation>
</comment>
<comment type="caution">
    <text evidence="7">The sequence shown here is derived from an EMBL/GenBank/DDBJ whole genome shotgun (WGS) entry which is preliminary data.</text>
</comment>
<evidence type="ECO:0000256" key="3">
    <source>
        <dbReference type="ARBA" id="ARBA00022989"/>
    </source>
</evidence>
<feature type="compositionally biased region" description="Gly residues" evidence="5">
    <location>
        <begin position="804"/>
        <end position="813"/>
    </location>
</feature>